<reference evidence="1 2" key="1">
    <citation type="journal article" date="2022" name="New Phytol.">
        <title>Ecological generalism drives hyperdiversity of secondary metabolite gene clusters in xylarialean endophytes.</title>
        <authorList>
            <person name="Franco M.E.E."/>
            <person name="Wisecaver J.H."/>
            <person name="Arnold A.E."/>
            <person name="Ju Y.M."/>
            <person name="Slot J.C."/>
            <person name="Ahrendt S."/>
            <person name="Moore L.P."/>
            <person name="Eastman K.E."/>
            <person name="Scott K."/>
            <person name="Konkel Z."/>
            <person name="Mondo S.J."/>
            <person name="Kuo A."/>
            <person name="Hayes R.D."/>
            <person name="Haridas S."/>
            <person name="Andreopoulos B."/>
            <person name="Riley R."/>
            <person name="LaButti K."/>
            <person name="Pangilinan J."/>
            <person name="Lipzen A."/>
            <person name="Amirebrahimi M."/>
            <person name="Yan J."/>
            <person name="Adam C."/>
            <person name="Keymanesh K."/>
            <person name="Ng V."/>
            <person name="Louie K."/>
            <person name="Northen T."/>
            <person name="Drula E."/>
            <person name="Henrissat B."/>
            <person name="Hsieh H.M."/>
            <person name="Youens-Clark K."/>
            <person name="Lutzoni F."/>
            <person name="Miadlikowska J."/>
            <person name="Eastwood D.C."/>
            <person name="Hamelin R.C."/>
            <person name="Grigoriev I.V."/>
            <person name="U'Ren J.M."/>
        </authorList>
    </citation>
    <scope>NUCLEOTIDE SEQUENCE [LARGE SCALE GENOMIC DNA]</scope>
    <source>
        <strain evidence="1 2">CBS 119005</strain>
    </source>
</reference>
<dbReference type="Proteomes" id="UP001497700">
    <property type="component" value="Unassembled WGS sequence"/>
</dbReference>
<protein>
    <submittedName>
        <fullName evidence="1">Cytochrome P450</fullName>
    </submittedName>
</protein>
<evidence type="ECO:0000313" key="1">
    <source>
        <dbReference type="EMBL" id="KAI4865439.1"/>
    </source>
</evidence>
<evidence type="ECO:0000313" key="2">
    <source>
        <dbReference type="Proteomes" id="UP001497700"/>
    </source>
</evidence>
<keyword evidence="2" id="KW-1185">Reference proteome</keyword>
<organism evidence="1 2">
    <name type="scientific">Hypoxylon rubiginosum</name>
    <dbReference type="NCBI Taxonomy" id="110542"/>
    <lineage>
        <taxon>Eukaryota</taxon>
        <taxon>Fungi</taxon>
        <taxon>Dikarya</taxon>
        <taxon>Ascomycota</taxon>
        <taxon>Pezizomycotina</taxon>
        <taxon>Sordariomycetes</taxon>
        <taxon>Xylariomycetidae</taxon>
        <taxon>Xylariales</taxon>
        <taxon>Hypoxylaceae</taxon>
        <taxon>Hypoxylon</taxon>
    </lineage>
</organism>
<dbReference type="EMBL" id="MU393472">
    <property type="protein sequence ID" value="KAI4865439.1"/>
    <property type="molecule type" value="Genomic_DNA"/>
</dbReference>
<proteinExistence type="predicted"/>
<accession>A0ACB9Z2X6</accession>
<comment type="caution">
    <text evidence="1">The sequence shown here is derived from an EMBL/GenBank/DDBJ whole genome shotgun (WGS) entry which is preliminary data.</text>
</comment>
<sequence length="553" mass="63073">MQLRSSLNTASLVSLSVALIAAIWLARVLYRGLSLRLKFRAMQARGLPVPEPYSFLYGHIPLMKSLKEGLPKDAHDTYVHRKLTMNWPTYFPHQKECPPIIYLDLWPLTSQPFIYATSPEACYQLTQQTAQPRHSMFSWALFPVTGGKDLISMDIPTHRIWRSRLNPGFSSKNLLSQTPTLIEEVNIFVQQLKKQAGKDATFGDLFNLFDRTVALTFDIITRVSLDLQVQEQTRGPTPILKALRALIRHVKGPTIWSELERWTPSYRRDLALNSKILRDSLLPQIKSRLQPDASSEKTVIDLAVKEYKNEYGNENRQPSPDFIDIVISQLKLFMLAGHDTTAQAICWVLYEISKSPEILQRMRAEHDEVLGSDAKLAAQVLSREPHKLNSLRYTTAAIKESLRLHPLGSTHRRGSRGFSFCYDGTTYPTDDSVIWTSPTGIHLRADLWPQVMEFLPERFLVAEGHPLHPVKNAWRPFELGNTRCIGEELAMMEMKLVLALTVRELDFQFDWKGWNTLQGRTAPPDSVGGEHIYRVGNGIGSVKDKLPTRIRLR</sequence>
<gene>
    <name evidence="1" type="ORF">F4820DRAFT_298470</name>
</gene>
<name>A0ACB9Z2X6_9PEZI</name>